<sequence>MLIKFHYLSYEVLNLISEKKLGFKHLPFTLNFEEQKLVNNPDNFFILGRSGTGKTTVILMKILKNMNHGEELLKENIHLRQIFITKSELLCSSVYSQFKKYRNLGSEDVDYGLTIDNHITSIPDDFSLIDLDNEPLFITYEKLLKIFSKMLKSDIQVDTFEHFVSFSKFKHFYWKKFPQDLVKKHSPEVIFTEIISVIKGDVNVLKSTSGYLDKPSYLSSVKRSSTIKNPVSREEVYKFFELYSKKKKEERDFDIADFTFNVHKRISSTSYTGPFFDMVFVDEVQDFSPLELLLLKWIGRNTKSYLFAGDTAQTILQGVNFRFEDLTSLFYQYFIPHFKSIKDKSIIGSFNDIEVPEIQQLIHNYRTHSGILNLASVVVEVIYTLFPDTIDKLQPEVSNIAGSFPIFYQGEKGDLLNEATTEFGANQVILVRTTDVKQILQTALEKTSAIVLTITESKGLEFNDVIIYNFWEDSPARHWKLLTAFHKESKQQNFSAKDISLPTELKQLYVAITRGKSNVILYDTDILQSNTMLEIWKQKGVVTTAKKKISDILNSIGKKSTIAEWEKRGKSMFDMQNYYEAYKCFLKCGNSDMQKYSKAEILRIECLQEENPKIKKQKHLEIANLFVELEQFIKAAEEFKEAEDYEEASRYYEIENKYKDAAECQMKLPNWKIATHFLWKAKLFDDACELSLKYCVEEACQLLTETHELSNEYKDQHFFRCIRNFYDKKNKQAFWKKCIEMIKNKEILIPFFEEKGEYDYLIEICREKKYYLKCAHYNEILGKLKDAVLYHGKAQNLKGEIQIQLNHFFHHCPMYQLNGQPLTNIDFQQIGKKLHNNQPSDLIMNKPPKVFQKEIIQPKLGSINNVPKENSDQEDPDEKELLIEENRREMGTKDIETVKVETEKRDMGAEEKREIVPGADKKGLEEIGNENTVVPEEKKDVGIEVKKEMIPEKKENGTIKTEGTIDIEETEQVDEEIDEVYIPLANNLENSLIPEEGYEEEPDAEIEILDNIPEEIEKPTNDNEFENIVVPEFIDTQEEDQQTIQPEIQTQKTDLTEKISKRDYTRLFLEFKLAKAMRDKTDNMGYSIEFLEFIYHQSLEHKHSHLQLWSSLYLSIEYIKQVDFEKSLFFFQTVMKIINLFIKNIQGLVKQENPSINYLSLINIQYMPTLKDKFYEFYTVKDTILKRPLLSVTENFLKKSLENLKYTFQCELEEVAQKTFKSQPYPVLQWKIEFYSFLTNLPLYEHTYSHEILKELFPTTFPSRSRSDLRLNEKIQSVLKYLSFPFANTIIPCTYNPVRAAFLLLDLRASPSFSLVQSYRNTILKHFCRRHQVDVDFTYDNVKEILHLSTLIILLEHYSILLLSLHCTHLYLPSNIMNEVMPAIADTVSAIRNTTYNKKDASAIISTIEMILLKILTARTTSDIIYVRCINLYMIIYSNLNIEYQLNDLFYSIRGCWSRRVLSSPWKELLVGMAYPPKYNWWRTVDYYRFDISTIILDNKKKKTYGKQYPLQHFLTISEK</sequence>
<dbReference type="InterPro" id="IPR039904">
    <property type="entry name" value="TRANK1"/>
</dbReference>
<dbReference type="SUPFAM" id="SSF52540">
    <property type="entry name" value="P-loop containing nucleoside triphosphate hydrolases"/>
    <property type="match status" value="1"/>
</dbReference>
<evidence type="ECO:0000256" key="4">
    <source>
        <dbReference type="ARBA" id="ARBA00022840"/>
    </source>
</evidence>
<name>A0A6B2KW28_9EUKA</name>
<feature type="domain" description="UvrD-like helicase ATP-binding" evidence="5">
    <location>
        <begin position="227"/>
        <end position="315"/>
    </location>
</feature>
<dbReference type="EMBL" id="GIBP01000041">
    <property type="protein sequence ID" value="NDV29010.1"/>
    <property type="molecule type" value="Transcribed_RNA"/>
</dbReference>
<protein>
    <recommendedName>
        <fullName evidence="5">UvrD-like helicase ATP-binding domain-containing protein</fullName>
    </recommendedName>
</protein>
<keyword evidence="3" id="KW-0347">Helicase</keyword>
<dbReference type="GO" id="GO:0005524">
    <property type="term" value="F:ATP binding"/>
    <property type="evidence" value="ECO:0007669"/>
    <property type="project" value="UniProtKB-KW"/>
</dbReference>
<keyword evidence="1" id="KW-0547">Nucleotide-binding</keyword>
<evidence type="ECO:0000313" key="6">
    <source>
        <dbReference type="EMBL" id="NDV29010.1"/>
    </source>
</evidence>
<dbReference type="InterPro" id="IPR014016">
    <property type="entry name" value="UvrD-like_ATP-bd"/>
</dbReference>
<proteinExistence type="predicted"/>
<accession>A0A6B2KW28</accession>
<evidence type="ECO:0000256" key="2">
    <source>
        <dbReference type="ARBA" id="ARBA00022801"/>
    </source>
</evidence>
<evidence type="ECO:0000256" key="3">
    <source>
        <dbReference type="ARBA" id="ARBA00022806"/>
    </source>
</evidence>
<dbReference type="Gene3D" id="3.40.50.300">
    <property type="entry name" value="P-loop containing nucleotide triphosphate hydrolases"/>
    <property type="match status" value="2"/>
</dbReference>
<dbReference type="PANTHER" id="PTHR21529">
    <property type="entry name" value="MAMMARY TURMOR VIRUS RECEPTOR HOMOLOG 1, 2 MTVR1, 2"/>
    <property type="match status" value="1"/>
</dbReference>
<dbReference type="PANTHER" id="PTHR21529:SF4">
    <property type="entry name" value="TPR AND ANKYRIN REPEAT-CONTAINING PROTEIN 1"/>
    <property type="match status" value="1"/>
</dbReference>
<evidence type="ECO:0000256" key="1">
    <source>
        <dbReference type="ARBA" id="ARBA00022741"/>
    </source>
</evidence>
<organism evidence="6">
    <name type="scientific">Arcella intermedia</name>
    <dbReference type="NCBI Taxonomy" id="1963864"/>
    <lineage>
        <taxon>Eukaryota</taxon>
        <taxon>Amoebozoa</taxon>
        <taxon>Tubulinea</taxon>
        <taxon>Elardia</taxon>
        <taxon>Arcellinida</taxon>
        <taxon>Sphaerothecina</taxon>
        <taxon>Arcellidae</taxon>
        <taxon>Arcella</taxon>
    </lineage>
</organism>
<dbReference type="InterPro" id="IPR027417">
    <property type="entry name" value="P-loop_NTPase"/>
</dbReference>
<dbReference type="Pfam" id="PF00580">
    <property type="entry name" value="UvrD-helicase"/>
    <property type="match status" value="1"/>
</dbReference>
<dbReference type="GO" id="GO:0016787">
    <property type="term" value="F:hydrolase activity"/>
    <property type="evidence" value="ECO:0007669"/>
    <property type="project" value="UniProtKB-KW"/>
</dbReference>
<dbReference type="GO" id="GO:0004386">
    <property type="term" value="F:helicase activity"/>
    <property type="evidence" value="ECO:0007669"/>
    <property type="project" value="UniProtKB-KW"/>
</dbReference>
<keyword evidence="2" id="KW-0378">Hydrolase</keyword>
<reference evidence="6" key="1">
    <citation type="journal article" date="2020" name="J. Eukaryot. Microbiol.">
        <title>De novo Sequencing, Assembly and Annotation of the Transcriptome for the Free-Living Testate Amoeba Arcella intermedia.</title>
        <authorList>
            <person name="Ribeiro G.M."/>
            <person name="Porfirio-Sousa A.L."/>
            <person name="Maurer-Alcala X.X."/>
            <person name="Katz L.A."/>
            <person name="Lahr D.J.G."/>
        </authorList>
    </citation>
    <scope>NUCLEOTIDE SEQUENCE</scope>
</reference>
<evidence type="ECO:0000259" key="5">
    <source>
        <dbReference type="Pfam" id="PF00580"/>
    </source>
</evidence>
<keyword evidence="4" id="KW-0067">ATP-binding</keyword>